<accession>A0A7G2CE62</accession>
<dbReference type="EMBL" id="LR877154">
    <property type="protein sequence ID" value="CAD2218140.1"/>
    <property type="molecule type" value="Genomic_DNA"/>
</dbReference>
<evidence type="ECO:0000313" key="3">
    <source>
        <dbReference type="Proteomes" id="UP000515908"/>
    </source>
</evidence>
<organism evidence="2 3">
    <name type="scientific">Angomonas deanei</name>
    <dbReference type="NCBI Taxonomy" id="59799"/>
    <lineage>
        <taxon>Eukaryota</taxon>
        <taxon>Discoba</taxon>
        <taxon>Euglenozoa</taxon>
        <taxon>Kinetoplastea</taxon>
        <taxon>Metakinetoplastina</taxon>
        <taxon>Trypanosomatida</taxon>
        <taxon>Trypanosomatidae</taxon>
        <taxon>Strigomonadinae</taxon>
        <taxon>Angomonas</taxon>
    </lineage>
</organism>
<feature type="compositionally biased region" description="Polar residues" evidence="1">
    <location>
        <begin position="238"/>
        <end position="249"/>
    </location>
</feature>
<feature type="compositionally biased region" description="Acidic residues" evidence="1">
    <location>
        <begin position="155"/>
        <end position="183"/>
    </location>
</feature>
<evidence type="ECO:0000256" key="1">
    <source>
        <dbReference type="SAM" id="MobiDB-lite"/>
    </source>
</evidence>
<keyword evidence="3" id="KW-1185">Reference proteome</keyword>
<name>A0A7G2CE62_9TRYP</name>
<evidence type="ECO:0000313" key="2">
    <source>
        <dbReference type="EMBL" id="CAD2218140.1"/>
    </source>
</evidence>
<protein>
    <submittedName>
        <fullName evidence="2">Uncharacterized protein</fullName>
    </submittedName>
</protein>
<proteinExistence type="predicted"/>
<sequence length="276" mass="31396">MGTHLSRDEILFTSLRWEELYEEAQQRYLTAPHGANQNDKESNPFLLSHIEWQALLGSLQEGKMKNRKEAIPFSSGPTTLCSMKIDKSTLHEPLVVLTVHAIAWIRGVFHTQQEGNHLNENSDEIDKNADTIFFDKVEALLDVLNDVSWHTPVASDEEGGDNGGEESSSSEDGEMEEQEEEEPITSREVHQPANEDNHNDHETKSKRQRLWAAAVGVKNKVQRRGNNNNKDMDRQTSKNEFTTRSSNSCPRSNLFTCFQRLYDILLISRNREGSSS</sequence>
<gene>
    <name evidence="2" type="ORF">ADEAN_000562600</name>
</gene>
<feature type="compositionally biased region" description="Basic and acidic residues" evidence="1">
    <location>
        <begin position="184"/>
        <end position="205"/>
    </location>
</feature>
<dbReference type="Proteomes" id="UP000515908">
    <property type="component" value="Chromosome 10"/>
</dbReference>
<feature type="region of interest" description="Disordered" evidence="1">
    <location>
        <begin position="151"/>
        <end position="249"/>
    </location>
</feature>
<dbReference type="VEuPathDB" id="TriTrypDB:ADEAN_000562600"/>
<reference evidence="2 3" key="1">
    <citation type="submission" date="2020-08" db="EMBL/GenBank/DDBJ databases">
        <authorList>
            <person name="Newling K."/>
            <person name="Davey J."/>
            <person name="Forrester S."/>
        </authorList>
    </citation>
    <scope>NUCLEOTIDE SEQUENCE [LARGE SCALE GENOMIC DNA]</scope>
    <source>
        <strain evidence="3">Crithidia deanei Carvalho (ATCC PRA-265)</strain>
    </source>
</reference>
<dbReference type="AlphaFoldDB" id="A0A7G2CE62"/>